<comment type="subcellular location">
    <subcellularLocation>
        <location evidence="1">Peroxisome</location>
    </subcellularLocation>
</comment>
<evidence type="ECO:0000256" key="12">
    <source>
        <dbReference type="ARBA" id="ARBA00049556"/>
    </source>
</evidence>
<evidence type="ECO:0000256" key="4">
    <source>
        <dbReference type="ARBA" id="ARBA00022963"/>
    </source>
</evidence>
<dbReference type="PANTHER" id="PTHR23309">
    <property type="entry name" value="3-HYDROXYACYL-COA DEHYROGENASE"/>
    <property type="match status" value="1"/>
</dbReference>
<evidence type="ECO:0000259" key="13">
    <source>
        <dbReference type="Pfam" id="PF00725"/>
    </source>
</evidence>
<dbReference type="Pfam" id="PF02737">
    <property type="entry name" value="3HCDH_N"/>
    <property type="match status" value="1"/>
</dbReference>
<dbReference type="InterPro" id="IPR006108">
    <property type="entry name" value="3HC_DH_C"/>
</dbReference>
<dbReference type="Pfam" id="PF00725">
    <property type="entry name" value="3HCDH"/>
    <property type="match status" value="1"/>
</dbReference>
<keyword evidence="8" id="KW-0576">Peroxisome</keyword>
<dbReference type="Gene3D" id="3.40.50.720">
    <property type="entry name" value="NAD(P)-binding Rossmann-like Domain"/>
    <property type="match status" value="1"/>
</dbReference>
<evidence type="ECO:0000256" key="3">
    <source>
        <dbReference type="ARBA" id="ARBA00022832"/>
    </source>
</evidence>
<evidence type="ECO:0000259" key="14">
    <source>
        <dbReference type="Pfam" id="PF02737"/>
    </source>
</evidence>
<dbReference type="InterPro" id="IPR001753">
    <property type="entry name" value="Enoyl-CoA_hydra/iso"/>
</dbReference>
<evidence type="ECO:0000256" key="8">
    <source>
        <dbReference type="ARBA" id="ARBA00023140"/>
    </source>
</evidence>
<dbReference type="UniPathway" id="UPA00659"/>
<protein>
    <submittedName>
        <fullName evidence="15">3-hydroxyacyl-CoA dehydrogenase</fullName>
    </submittedName>
</protein>
<evidence type="ECO:0000256" key="2">
    <source>
        <dbReference type="ARBA" id="ARBA00005005"/>
    </source>
</evidence>
<dbReference type="SUPFAM" id="SSF52096">
    <property type="entry name" value="ClpP/crotonase"/>
    <property type="match status" value="1"/>
</dbReference>
<dbReference type="SUPFAM" id="SSF48179">
    <property type="entry name" value="6-phosphogluconate dehydrogenase C-terminal domain-like"/>
    <property type="match status" value="2"/>
</dbReference>
<evidence type="ECO:0000256" key="7">
    <source>
        <dbReference type="ARBA" id="ARBA00023098"/>
    </source>
</evidence>
<reference evidence="15 16" key="1">
    <citation type="submission" date="2019-12" db="EMBL/GenBank/DDBJ databases">
        <title>Rhizobium genotypes associated with high levels of biological nitrogen fixation by grain legumes in a temperate-maritime cropping system.</title>
        <authorList>
            <person name="Maluk M."/>
            <person name="Francesc Ferrando Molina F."/>
            <person name="Lopez Del Egido L."/>
            <person name="Lafos M."/>
            <person name="Langarica-Fuentes A."/>
            <person name="Gebre Yohannes G."/>
            <person name="Young M.W."/>
            <person name="Martin P."/>
            <person name="Gantlett R."/>
            <person name="Kenicer G."/>
            <person name="Hawes C."/>
            <person name="Begg G.S."/>
            <person name="Quilliam R.S."/>
            <person name="Squire G.R."/>
            <person name="Poole P.S."/>
            <person name="Young P.W."/>
            <person name="Iannetta P.M."/>
            <person name="James E.K."/>
        </authorList>
    </citation>
    <scope>NUCLEOTIDE SEQUENCE [LARGE SCALE GENOMIC DNA]</scope>
    <source>
        <strain evidence="15 16">JHI1118</strain>
    </source>
</reference>
<keyword evidence="6" id="KW-0520">NAD</keyword>
<dbReference type="GO" id="GO:0003857">
    <property type="term" value="F:(3S)-3-hydroxyacyl-CoA dehydrogenase (NAD+) activity"/>
    <property type="evidence" value="ECO:0007669"/>
    <property type="project" value="UniProtKB-EC"/>
</dbReference>
<feature type="domain" description="3-hydroxyacyl-CoA dehydrogenase C-terminal" evidence="13">
    <location>
        <begin position="480"/>
        <end position="573"/>
    </location>
</feature>
<dbReference type="RefSeq" id="WP_163993976.1">
    <property type="nucleotide sequence ID" value="NZ_WUEY01000033.1"/>
</dbReference>
<keyword evidence="4" id="KW-0442">Lipid degradation</keyword>
<keyword evidence="7" id="KW-0443">Lipid metabolism</keyword>
<evidence type="ECO:0000256" key="10">
    <source>
        <dbReference type="ARBA" id="ARBA00023239"/>
    </source>
</evidence>
<dbReference type="EMBL" id="WUEY01000033">
    <property type="protein sequence ID" value="NEI74574.1"/>
    <property type="molecule type" value="Genomic_DNA"/>
</dbReference>
<dbReference type="InterPro" id="IPR006176">
    <property type="entry name" value="3-OHacyl-CoA_DH_NAD-bd"/>
</dbReference>
<evidence type="ECO:0000256" key="1">
    <source>
        <dbReference type="ARBA" id="ARBA00004275"/>
    </source>
</evidence>
<evidence type="ECO:0000256" key="6">
    <source>
        <dbReference type="ARBA" id="ARBA00023027"/>
    </source>
</evidence>
<dbReference type="GO" id="GO:0016853">
    <property type="term" value="F:isomerase activity"/>
    <property type="evidence" value="ECO:0007669"/>
    <property type="project" value="UniProtKB-KW"/>
</dbReference>
<proteinExistence type="predicted"/>
<dbReference type="CDD" id="cd06558">
    <property type="entry name" value="crotonase-like"/>
    <property type="match status" value="1"/>
</dbReference>
<evidence type="ECO:0000256" key="11">
    <source>
        <dbReference type="ARBA" id="ARBA00023268"/>
    </source>
</evidence>
<keyword evidence="5" id="KW-0560">Oxidoreductase</keyword>
<dbReference type="Gene3D" id="3.90.226.10">
    <property type="entry name" value="2-enoyl-CoA Hydratase, Chain A, domain 1"/>
    <property type="match status" value="1"/>
</dbReference>
<keyword evidence="9" id="KW-0413">Isomerase</keyword>
<evidence type="ECO:0000313" key="16">
    <source>
        <dbReference type="Proteomes" id="UP000483035"/>
    </source>
</evidence>
<dbReference type="AlphaFoldDB" id="A0A6L9UG11"/>
<organism evidence="15 16">
    <name type="scientific">Rhizobium lusitanum</name>
    <dbReference type="NCBI Taxonomy" id="293958"/>
    <lineage>
        <taxon>Bacteria</taxon>
        <taxon>Pseudomonadati</taxon>
        <taxon>Pseudomonadota</taxon>
        <taxon>Alphaproteobacteria</taxon>
        <taxon>Hyphomicrobiales</taxon>
        <taxon>Rhizobiaceae</taxon>
        <taxon>Rhizobium/Agrobacterium group</taxon>
        <taxon>Rhizobium</taxon>
    </lineage>
</organism>
<dbReference type="Pfam" id="PF00378">
    <property type="entry name" value="ECH_1"/>
    <property type="match status" value="1"/>
</dbReference>
<evidence type="ECO:0000256" key="5">
    <source>
        <dbReference type="ARBA" id="ARBA00023002"/>
    </source>
</evidence>
<dbReference type="InterPro" id="IPR036291">
    <property type="entry name" value="NAD(P)-bd_dom_sf"/>
</dbReference>
<dbReference type="PANTHER" id="PTHR23309:SF51">
    <property type="entry name" value="3-HYDROXYACYL-COA DEHYDROGENASE-RELATED"/>
    <property type="match status" value="1"/>
</dbReference>
<feature type="domain" description="3-hydroxyacyl-CoA dehydrogenase NAD binding" evidence="14">
    <location>
        <begin position="300"/>
        <end position="475"/>
    </location>
</feature>
<comment type="catalytic activity">
    <reaction evidence="12">
        <text>a (3S)-3-hydroxyacyl-CoA + NAD(+) = a 3-oxoacyl-CoA + NADH + H(+)</text>
        <dbReference type="Rhea" id="RHEA:22432"/>
        <dbReference type="ChEBI" id="CHEBI:15378"/>
        <dbReference type="ChEBI" id="CHEBI:57318"/>
        <dbReference type="ChEBI" id="CHEBI:57540"/>
        <dbReference type="ChEBI" id="CHEBI:57945"/>
        <dbReference type="ChEBI" id="CHEBI:90726"/>
        <dbReference type="EC" id="1.1.1.35"/>
    </reaction>
</comment>
<comment type="caution">
    <text evidence="15">The sequence shown here is derived from an EMBL/GenBank/DDBJ whole genome shotgun (WGS) entry which is preliminary data.</text>
</comment>
<dbReference type="GO" id="GO:0070403">
    <property type="term" value="F:NAD+ binding"/>
    <property type="evidence" value="ECO:0007669"/>
    <property type="project" value="InterPro"/>
</dbReference>
<dbReference type="InterPro" id="IPR029045">
    <property type="entry name" value="ClpP/crotonase-like_dom_sf"/>
</dbReference>
<evidence type="ECO:0000313" key="15">
    <source>
        <dbReference type="EMBL" id="NEI74574.1"/>
    </source>
</evidence>
<gene>
    <name evidence="15" type="ORF">GR212_34070</name>
</gene>
<keyword evidence="3" id="KW-0276">Fatty acid metabolism</keyword>
<dbReference type="FunFam" id="3.40.50.720:FF:000009">
    <property type="entry name" value="Fatty oxidation complex, alpha subunit"/>
    <property type="match status" value="1"/>
</dbReference>
<dbReference type="GO" id="GO:0006635">
    <property type="term" value="P:fatty acid beta-oxidation"/>
    <property type="evidence" value="ECO:0007669"/>
    <property type="project" value="UniProtKB-UniPathway"/>
</dbReference>
<accession>A0A6L9UG11</accession>
<sequence>MNTPSTLAAPRVRFEIDGDVAVIVIDNPPVNAGSTEVRAGLREAIARLAADPALVAGVLIGAGNSFISGSDIKEFAGPLRQPELPAVIEDIEACPKPIVAAIHGAAFGGGLELTLGCDGRVAVRGALVGLPEVQLGMIPGAGGTQRLPRLTGIARAIDLIISGRRIKAEEAASLGIIDKLVDSPEHLRAEAVGFAHMLAGQKHLLRDLPLPQEDAGAIEVAESTALKGGRARENVKEAIASIKRTTSLPFDEALAQERAIFQRLRLSEEAAALRYNFFAERAAAKIEGAADHPPRPVRDVGVLGAGTMGAGIAAVFAAAGFNVTLTDVNREVLDRAAGRIAQAIGDLVRSGKLKADRAAAAGARVTYAADMQAVSDADLLLEAVFEELSVKTEVMKTLGRLAKKTAVIATNTSYLDMNELAAASGRPEDVIGMHFFAPAYRMRLVEVVRGDRSLPDAVNTGMSVAKAIGKLAIVAGASEGFIGNRIYSRYRGQCEYMLEEGAFPSEIDAAVETLGFAMGPFAVSDISGLDIAWLMRKRKAATRDPRERYVRIADRLCELGRLGRKTGLGWYDYAGVTSGRGKVDPAVTAIIREEAAKRGPTRSFTEKDIQRRVLGAIVNESALLLNDGTARSAAEIDLVLVNGYGFSKFNGGPLFLASHLKDADIEAMIEEAEQAVGFGFRRGNTRALLESLR</sequence>
<dbReference type="GO" id="GO:0004300">
    <property type="term" value="F:enoyl-CoA hydratase activity"/>
    <property type="evidence" value="ECO:0007669"/>
    <property type="project" value="UniProtKB-ARBA"/>
</dbReference>
<comment type="pathway">
    <text evidence="2">Lipid metabolism; fatty acid beta-oxidation.</text>
</comment>
<dbReference type="InterPro" id="IPR008927">
    <property type="entry name" value="6-PGluconate_DH-like_C_sf"/>
</dbReference>
<keyword evidence="10" id="KW-0456">Lyase</keyword>
<dbReference type="Gene3D" id="1.10.1040.50">
    <property type="match status" value="1"/>
</dbReference>
<dbReference type="SUPFAM" id="SSF51735">
    <property type="entry name" value="NAD(P)-binding Rossmann-fold domains"/>
    <property type="match status" value="1"/>
</dbReference>
<keyword evidence="11" id="KW-0511">Multifunctional enzyme</keyword>
<evidence type="ECO:0000256" key="9">
    <source>
        <dbReference type="ARBA" id="ARBA00023235"/>
    </source>
</evidence>
<name>A0A6L9UG11_9HYPH</name>
<dbReference type="Proteomes" id="UP000483035">
    <property type="component" value="Unassembled WGS sequence"/>
</dbReference>